<dbReference type="PANTHER" id="PTHR24567">
    <property type="entry name" value="CRP FAMILY TRANSCRIPTIONAL REGULATORY PROTEIN"/>
    <property type="match status" value="1"/>
</dbReference>
<feature type="domain" description="Cyclic nucleotide-binding" evidence="1">
    <location>
        <begin position="12"/>
        <end position="132"/>
    </location>
</feature>
<dbReference type="InterPro" id="IPR018488">
    <property type="entry name" value="cNMP-bd_CS"/>
</dbReference>
<gene>
    <name evidence="2" type="ORF">D0544_08270</name>
</gene>
<dbReference type="Pfam" id="PF00027">
    <property type="entry name" value="cNMP_binding"/>
    <property type="match status" value="1"/>
</dbReference>
<comment type="caution">
    <text evidence="2">The sequence shown here is derived from an EMBL/GenBank/DDBJ whole genome shotgun (WGS) entry which is preliminary data.</text>
</comment>
<evidence type="ECO:0000259" key="1">
    <source>
        <dbReference type="PROSITE" id="PS50042"/>
    </source>
</evidence>
<accession>A0A3P3VSV0</accession>
<dbReference type="PROSITE" id="PS00889">
    <property type="entry name" value="CNMP_BINDING_2"/>
    <property type="match status" value="1"/>
</dbReference>
<dbReference type="PANTHER" id="PTHR24567:SF74">
    <property type="entry name" value="HTH-TYPE TRANSCRIPTIONAL REGULATOR ARCR"/>
    <property type="match status" value="1"/>
</dbReference>
<reference evidence="2 3" key="2">
    <citation type="submission" date="2018-12" db="EMBL/GenBank/DDBJ databases">
        <title>Simiduia agarivorans gen. nov., sp. nov., a marine, agarolytic bacterium isolated from shallow coastal water from Keelung, Taiwan.</title>
        <authorList>
            <person name="Shieh W.Y."/>
        </authorList>
    </citation>
    <scope>NUCLEOTIDE SEQUENCE [LARGE SCALE GENOMIC DNA]</scope>
    <source>
        <strain evidence="2 3">GTF-13</strain>
    </source>
</reference>
<dbReference type="RefSeq" id="WP_125015488.1">
    <property type="nucleotide sequence ID" value="NZ_QWEZ01000001.1"/>
</dbReference>
<organism evidence="2 3">
    <name type="scientific">Aestuariirhabdus litorea</name>
    <dbReference type="NCBI Taxonomy" id="2528527"/>
    <lineage>
        <taxon>Bacteria</taxon>
        <taxon>Pseudomonadati</taxon>
        <taxon>Pseudomonadota</taxon>
        <taxon>Gammaproteobacteria</taxon>
        <taxon>Oceanospirillales</taxon>
        <taxon>Aestuariirhabdaceae</taxon>
        <taxon>Aestuariirhabdus</taxon>
    </lineage>
</organism>
<dbReference type="PROSITE" id="PS50042">
    <property type="entry name" value="CNMP_BINDING_3"/>
    <property type="match status" value="1"/>
</dbReference>
<dbReference type="GO" id="GO:0003700">
    <property type="term" value="F:DNA-binding transcription factor activity"/>
    <property type="evidence" value="ECO:0007669"/>
    <property type="project" value="TreeGrafter"/>
</dbReference>
<dbReference type="InterPro" id="IPR014710">
    <property type="entry name" value="RmlC-like_jellyroll"/>
</dbReference>
<evidence type="ECO:0000313" key="2">
    <source>
        <dbReference type="EMBL" id="RRJ85058.1"/>
    </source>
</evidence>
<dbReference type="InterPro" id="IPR000595">
    <property type="entry name" value="cNMP-bd_dom"/>
</dbReference>
<sequence length="150" mass="16388">MNIKQLLLNNSLFEHLTADELDRVADMMRPHDLPANTTVFKEGAHGNYVCFVLEGKLQVLKVKPNGQESVIATLGEGQSVGEMAIIDGLPRSATVRSVTAASLLLLKRDDFNTLLSKHPEIAAKILKAIAKMLSIHLRKTSGELSNLLFA</sequence>
<evidence type="ECO:0000313" key="3">
    <source>
        <dbReference type="Proteomes" id="UP000280792"/>
    </source>
</evidence>
<dbReference type="AlphaFoldDB" id="A0A3P3VSV0"/>
<dbReference type="Proteomes" id="UP000280792">
    <property type="component" value="Unassembled WGS sequence"/>
</dbReference>
<dbReference type="SMART" id="SM00100">
    <property type="entry name" value="cNMP"/>
    <property type="match status" value="1"/>
</dbReference>
<name>A0A3P3VSV0_9GAMM</name>
<dbReference type="InterPro" id="IPR018490">
    <property type="entry name" value="cNMP-bd_dom_sf"/>
</dbReference>
<reference evidence="2 3" key="1">
    <citation type="submission" date="2018-08" db="EMBL/GenBank/DDBJ databases">
        <authorList>
            <person name="Khan S.A."/>
        </authorList>
    </citation>
    <scope>NUCLEOTIDE SEQUENCE [LARGE SCALE GENOMIC DNA]</scope>
    <source>
        <strain evidence="2 3">GTF-13</strain>
    </source>
</reference>
<keyword evidence="3" id="KW-1185">Reference proteome</keyword>
<protein>
    <submittedName>
        <fullName evidence="2">Cyclic nucleotide-binding domain-containing protein</fullName>
    </submittedName>
</protein>
<dbReference type="Gene3D" id="2.60.120.10">
    <property type="entry name" value="Jelly Rolls"/>
    <property type="match status" value="1"/>
</dbReference>
<proteinExistence type="predicted"/>
<dbReference type="CDD" id="cd00038">
    <property type="entry name" value="CAP_ED"/>
    <property type="match status" value="1"/>
</dbReference>
<dbReference type="GO" id="GO:0005829">
    <property type="term" value="C:cytosol"/>
    <property type="evidence" value="ECO:0007669"/>
    <property type="project" value="TreeGrafter"/>
</dbReference>
<dbReference type="InterPro" id="IPR050397">
    <property type="entry name" value="Env_Response_Regulators"/>
</dbReference>
<dbReference type="SUPFAM" id="SSF51206">
    <property type="entry name" value="cAMP-binding domain-like"/>
    <property type="match status" value="1"/>
</dbReference>
<dbReference type="EMBL" id="QWEZ01000001">
    <property type="protein sequence ID" value="RRJ85058.1"/>
    <property type="molecule type" value="Genomic_DNA"/>
</dbReference>